<feature type="binding site" evidence="9">
    <location>
        <position position="13"/>
    </location>
    <ligand>
        <name>ATP</name>
        <dbReference type="ChEBI" id="CHEBI:30616"/>
    </ligand>
</feature>
<feature type="binding site" evidence="9">
    <location>
        <begin position="33"/>
        <end position="39"/>
    </location>
    <ligand>
        <name>ATP</name>
        <dbReference type="ChEBI" id="CHEBI:30616"/>
    </ligand>
</feature>
<evidence type="ECO:0000256" key="4">
    <source>
        <dbReference type="ARBA" id="ARBA00022801"/>
    </source>
</evidence>
<evidence type="ECO:0000256" key="5">
    <source>
        <dbReference type="ARBA" id="ARBA00022833"/>
    </source>
</evidence>
<evidence type="ECO:0000256" key="8">
    <source>
        <dbReference type="ARBA" id="ARBA00023204"/>
    </source>
</evidence>
<evidence type="ECO:0000256" key="10">
    <source>
        <dbReference type="PROSITE-ProRule" id="PRU00471"/>
    </source>
</evidence>
<protein>
    <recommendedName>
        <fullName evidence="9">DNA double-strand break repair Rad50 ATPase</fullName>
    </recommendedName>
</protein>
<evidence type="ECO:0000256" key="9">
    <source>
        <dbReference type="HAMAP-Rule" id="MF_00449"/>
    </source>
</evidence>
<dbReference type="InterPro" id="IPR038729">
    <property type="entry name" value="Rad50/SbcC_AAA"/>
</dbReference>
<dbReference type="PANTHER" id="PTHR32114">
    <property type="entry name" value="ABC TRANSPORTER ABCH.3"/>
    <property type="match status" value="1"/>
</dbReference>
<keyword evidence="1 9" id="KW-0479">Metal-binding</keyword>
<reference evidence="12 13" key="1">
    <citation type="submission" date="2013-07" db="EMBL/GenBank/DDBJ databases">
        <title>Genome of Archaeoglobus fulgidus.</title>
        <authorList>
            <person name="Fiebig A."/>
            <person name="Birkeland N.-K."/>
        </authorList>
    </citation>
    <scope>NUCLEOTIDE SEQUENCE [LARGE SCALE GENOMIC DNA]</scope>
    <source>
        <strain evidence="12 13">DSM 8774</strain>
    </source>
</reference>
<dbReference type="InterPro" id="IPR013134">
    <property type="entry name" value="Zn_hook_RAD50"/>
</dbReference>
<proteinExistence type="inferred from homology"/>
<evidence type="ECO:0000256" key="7">
    <source>
        <dbReference type="ARBA" id="ARBA00023054"/>
    </source>
</evidence>
<evidence type="ECO:0000313" key="12">
    <source>
        <dbReference type="EMBL" id="AIG97911.1"/>
    </source>
</evidence>
<evidence type="ECO:0000256" key="3">
    <source>
        <dbReference type="ARBA" id="ARBA00022763"/>
    </source>
</evidence>
<name>A0A075WD20_ARCFL</name>
<feature type="domain" description="Zinc-hook" evidence="11">
    <location>
        <begin position="392"/>
        <end position="489"/>
    </location>
</feature>
<accession>A0A075WD20</accession>
<dbReference type="SUPFAM" id="SSF75712">
    <property type="entry name" value="Rad50 coiled-coil Zn hook"/>
    <property type="match status" value="1"/>
</dbReference>
<dbReference type="Proteomes" id="UP000028501">
    <property type="component" value="Chromosome"/>
</dbReference>
<evidence type="ECO:0000256" key="6">
    <source>
        <dbReference type="ARBA" id="ARBA00022840"/>
    </source>
</evidence>
<dbReference type="HAMAP" id="MF_00449">
    <property type="entry name" value="RAD50"/>
    <property type="match status" value="1"/>
</dbReference>
<dbReference type="GO" id="GO:0008270">
    <property type="term" value="F:zinc ion binding"/>
    <property type="evidence" value="ECO:0007669"/>
    <property type="project" value="UniProtKB-UniRule"/>
</dbReference>
<sequence>MILLKELQIKNFRSHSDSKIEFDTGINLIAGRNGAGKSSILEAILVAFYGLKPATLRKNDLVRVNSSGYSLSLTFSLNGDDYTISRKSNGESILTGKEIVEGDSNITEWVERHLCPAHVFTGAIYVRQGEIDSIIRDDESRERIIRQITRIEDYENAWKNLGAVIRMLEREKERLKEFLSQEEQIKRQKEEKKAEIERISEEIKSIESLREKLSEEVRNLESRLKELEEHKSRLESLRKQESSVLQEVRGLEEKLRELEKQLKEVVERIEDLEKKAKEVKELKPKAERYSILEKLLSEINQALRDVEKRERDLTREAAGIQAQLKKAEEDNSKLEEITKRIEELERELERFEKSHRLLETLKPKMDRMQGIKAKLEEKNLTPDKVEKMYDLLSKAKEEEKELTEKLKKLIAKKSSLKTRGAQLKKAVEELKSAERTCPVCGRELDEEHRKNIMAEYTREMKRIAEELAKADEIEKKLKERLEKVEKALEKQETVLKYRQMVDELKALENELSSHDAEKLSAESEEYRKVKERLDGLRGQQKILLSSASRIKELKSSLREIEEALKNVESERGELHRKIREEGFESLEELEREVQSLRPFYNKWLELKDAESRLESELKRREKLEDEISEAIAKLEEANGKAEEIRGQIDELLRIYSEEEHRRLSDEHLRKSKELAGLKSRLETLRESLQSAEKDLKFLEEQLAKMDEYRKKVEVFEKIAIPELTRIREKFRKYRNLVAENSMREVERYASQIFEELTEGKYSGVRLKKTTERGKEKLKVFVVYQGEEREIGFLSGGEIIALGLAFRLALSMFMIRGKIPLLILDEPTPFLDEERRRKLVDITTNYLRKIPQVIIVSHDEELKDAADKVIFVESQGGVSRVRYVEAQ</sequence>
<organism evidence="12 13">
    <name type="scientific">Archaeoglobus fulgidus DSM 8774</name>
    <dbReference type="NCBI Taxonomy" id="1344584"/>
    <lineage>
        <taxon>Archaea</taxon>
        <taxon>Methanobacteriati</taxon>
        <taxon>Methanobacteriota</taxon>
        <taxon>Archaeoglobi</taxon>
        <taxon>Archaeoglobales</taxon>
        <taxon>Archaeoglobaceae</taxon>
        <taxon>Archaeoglobus</taxon>
    </lineage>
</organism>
<feature type="binding site" evidence="9">
    <location>
        <begin position="792"/>
        <end position="797"/>
    </location>
    <ligand>
        <name>ATP</name>
        <dbReference type="ChEBI" id="CHEBI:30616"/>
    </ligand>
</feature>
<dbReference type="Pfam" id="PF04423">
    <property type="entry name" value="Rad50_zn_hook"/>
    <property type="match status" value="1"/>
</dbReference>
<keyword evidence="4 9" id="KW-0378">Hydrolase</keyword>
<dbReference type="GO" id="GO:0005524">
    <property type="term" value="F:ATP binding"/>
    <property type="evidence" value="ECO:0007669"/>
    <property type="project" value="UniProtKB-UniRule"/>
</dbReference>
<dbReference type="PANTHER" id="PTHR32114:SF2">
    <property type="entry name" value="ABC TRANSPORTER ABCH.3"/>
    <property type="match status" value="1"/>
</dbReference>
<feature type="coiled-coil region" evidence="9">
    <location>
        <begin position="453"/>
        <end position="580"/>
    </location>
</feature>
<evidence type="ECO:0000259" key="11">
    <source>
        <dbReference type="PROSITE" id="PS51131"/>
    </source>
</evidence>
<dbReference type="NCBIfam" id="NF003034">
    <property type="entry name" value="PRK03918.1"/>
    <property type="match status" value="1"/>
</dbReference>
<dbReference type="RefSeq" id="WP_048095496.1">
    <property type="nucleotide sequence ID" value="NZ_CP006577.1"/>
</dbReference>
<dbReference type="InterPro" id="IPR027417">
    <property type="entry name" value="P-loop_NTPase"/>
</dbReference>
<feature type="binding site" evidence="9 10">
    <location>
        <position position="440"/>
    </location>
    <ligand>
        <name>Zn(2+)</name>
        <dbReference type="ChEBI" id="CHEBI:29105"/>
    </ligand>
</feature>
<dbReference type="EMBL" id="CP006577">
    <property type="protein sequence ID" value="AIG97911.1"/>
    <property type="molecule type" value="Genomic_DNA"/>
</dbReference>
<feature type="binding site" evidence="9 10">
    <location>
        <position position="437"/>
    </location>
    <ligand>
        <name>Zn(2+)</name>
        <dbReference type="ChEBI" id="CHEBI:29105"/>
    </ligand>
</feature>
<feature type="binding site" evidence="9">
    <location>
        <position position="128"/>
    </location>
    <ligand>
        <name>ATP</name>
        <dbReference type="ChEBI" id="CHEBI:30616"/>
    </ligand>
</feature>
<evidence type="ECO:0000313" key="13">
    <source>
        <dbReference type="Proteomes" id="UP000028501"/>
    </source>
</evidence>
<dbReference type="InterPro" id="IPR022982">
    <property type="entry name" value="Rad50_ATPase_archaeal"/>
</dbReference>
<keyword evidence="5 9" id="KW-0862">Zinc</keyword>
<feature type="coiled-coil region" evidence="9">
    <location>
        <begin position="385"/>
        <end position="419"/>
    </location>
</feature>
<dbReference type="Gene3D" id="6.10.250.70">
    <property type="match status" value="1"/>
</dbReference>
<comment type="similarity">
    <text evidence="9">Belongs to the SMC family. RAD50 subfamily.</text>
</comment>
<keyword evidence="2 9" id="KW-0547">Nucleotide-binding</keyword>
<evidence type="ECO:0000256" key="2">
    <source>
        <dbReference type="ARBA" id="ARBA00022741"/>
    </source>
</evidence>
<dbReference type="HOGENOM" id="CLU_004785_0_2_2"/>
<dbReference type="Gene3D" id="1.10.287.510">
    <property type="entry name" value="Helix hairpin bin"/>
    <property type="match status" value="1"/>
</dbReference>
<keyword evidence="3 9" id="KW-0227">DNA damage</keyword>
<comment type="subunit">
    <text evidence="9">Homodimer. Forms a heterotetramer composed of two Mre11 subunits and two Rad50 subunits.</text>
</comment>
<keyword evidence="7 9" id="KW-0175">Coiled coil</keyword>
<dbReference type="PROSITE" id="PS51131">
    <property type="entry name" value="ZN_HOOK"/>
    <property type="match status" value="1"/>
</dbReference>
<feature type="coiled-coil region" evidence="9">
    <location>
        <begin position="606"/>
        <end position="718"/>
    </location>
</feature>
<dbReference type="Pfam" id="PF13476">
    <property type="entry name" value="AAA_23"/>
    <property type="match status" value="1"/>
</dbReference>
<comment type="cofactor">
    <cofactor evidence="9">
        <name>Zn(2+)</name>
        <dbReference type="ChEBI" id="CHEBI:29105"/>
    </cofactor>
    <text evidence="9">Binds 1 zinc ion per homodimer.</text>
</comment>
<dbReference type="SUPFAM" id="SSF52540">
    <property type="entry name" value="P-loop containing nucleoside triphosphate hydrolases"/>
    <property type="match status" value="2"/>
</dbReference>
<evidence type="ECO:0000256" key="1">
    <source>
        <dbReference type="ARBA" id="ARBA00022723"/>
    </source>
</evidence>
<comment type="function">
    <text evidence="9">Part of the Rad50/Mre11 complex, which is involved in the early steps of DNA double-strand break (DSB) repair. The complex may facilitate opening of the processed DNA ends to aid in the recruitment of HerA and NurA. Rad50 controls the balance between DNA end bridging and DNA resection via ATP-dependent structural rearrangements of the Rad50/Mre11 complex.</text>
</comment>
<feature type="coiled-coil region" evidence="9">
    <location>
        <begin position="151"/>
        <end position="361"/>
    </location>
</feature>
<dbReference type="GO" id="GO:0006302">
    <property type="term" value="P:double-strand break repair"/>
    <property type="evidence" value="ECO:0007669"/>
    <property type="project" value="UniProtKB-UniRule"/>
</dbReference>
<gene>
    <name evidence="9" type="primary">rad50</name>
    <name evidence="12" type="ORF">AFULGI_00011280</name>
</gene>
<dbReference type="KEGG" id="afg:AFULGI_00011280"/>
<dbReference type="GO" id="GO:0016887">
    <property type="term" value="F:ATP hydrolysis activity"/>
    <property type="evidence" value="ECO:0007669"/>
    <property type="project" value="UniProtKB-UniRule"/>
</dbReference>
<keyword evidence="8 9" id="KW-0234">DNA repair</keyword>
<comment type="domain">
    <text evidence="9">The two conserved Cys that bind zinc constitute the zinc-hook, which separates the large intramolecular coiled coil regions. The 2 Cys residues coordinate one molecule of zinc with the help of the 2 Cys residues of the zinc-hook of another Rad50 molecule, thereby forming a V-shaped homodimer.</text>
</comment>
<dbReference type="GeneID" id="24794640"/>
<keyword evidence="6 9" id="KW-0067">ATP-binding</keyword>
<dbReference type="AlphaFoldDB" id="A0A075WD20"/>
<dbReference type="Gene3D" id="3.40.50.300">
    <property type="entry name" value="P-loop containing nucleotide triphosphate hydrolases"/>
    <property type="match status" value="2"/>
</dbReference>